<dbReference type="GO" id="GO:0016740">
    <property type="term" value="F:transferase activity"/>
    <property type="evidence" value="ECO:0007669"/>
    <property type="project" value="UniProtKB-KW"/>
</dbReference>
<proteinExistence type="predicted"/>
<dbReference type="NCBIfam" id="NF040521">
    <property type="entry name" value="C45_proenzyme"/>
    <property type="match status" value="1"/>
</dbReference>
<evidence type="ECO:0000313" key="3">
    <source>
        <dbReference type="Proteomes" id="UP000278746"/>
    </source>
</evidence>
<organism evidence="2 3">
    <name type="scientific">Alteribacter keqinensis</name>
    <dbReference type="NCBI Taxonomy" id="2483800"/>
    <lineage>
        <taxon>Bacteria</taxon>
        <taxon>Bacillati</taxon>
        <taxon>Bacillota</taxon>
        <taxon>Bacilli</taxon>
        <taxon>Bacillales</taxon>
        <taxon>Bacillaceae</taxon>
        <taxon>Alteribacter</taxon>
    </lineage>
</organism>
<keyword evidence="3" id="KW-1185">Reference proteome</keyword>
<dbReference type="OrthoDB" id="8617387at2"/>
<dbReference type="InterPro" id="IPR005079">
    <property type="entry name" value="Peptidase_C45_hydrolase"/>
</dbReference>
<dbReference type="InterPro" id="IPR029055">
    <property type="entry name" value="Ntn_hydrolases_N"/>
</dbReference>
<evidence type="ECO:0000259" key="1">
    <source>
        <dbReference type="Pfam" id="PF03417"/>
    </source>
</evidence>
<accession>A0A3M7TVL6</accession>
<dbReference type="RefSeq" id="WP_122896810.1">
    <property type="nucleotide sequence ID" value="NZ_RHIB01000001.1"/>
</dbReference>
<comment type="caution">
    <text evidence="2">The sequence shown here is derived from an EMBL/GenBank/DDBJ whole genome shotgun (WGS) entry which is preliminary data.</text>
</comment>
<dbReference type="PANTHER" id="PTHR34180">
    <property type="entry name" value="PEPTIDASE C45"/>
    <property type="match status" value="1"/>
</dbReference>
<dbReference type="CDD" id="cd01935">
    <property type="entry name" value="Ntn_CGH_like"/>
    <property type="match status" value="1"/>
</dbReference>
<dbReference type="SUPFAM" id="SSF56235">
    <property type="entry name" value="N-terminal nucleophile aminohydrolases (Ntn hydrolases)"/>
    <property type="match status" value="1"/>
</dbReference>
<gene>
    <name evidence="2" type="ORF">EBO34_04915</name>
</gene>
<reference evidence="2 3" key="1">
    <citation type="submission" date="2018-10" db="EMBL/GenBank/DDBJ databases">
        <title>Bacillus Keqinensis sp. nov., a moderately halophilic bacterium isolated from a saline-alkaline lake.</title>
        <authorList>
            <person name="Wang H."/>
        </authorList>
    </citation>
    <scope>NUCLEOTIDE SEQUENCE [LARGE SCALE GENOMIC DNA]</scope>
    <source>
        <strain evidence="2 3">KQ-3</strain>
    </source>
</reference>
<dbReference type="InterPro" id="IPR047801">
    <property type="entry name" value="Peptidase_C45"/>
</dbReference>
<dbReference type="PANTHER" id="PTHR34180:SF1">
    <property type="entry name" value="BETA-ALANYL-DOPAMINE_CARCININE HYDROLASE"/>
    <property type="match status" value="1"/>
</dbReference>
<dbReference type="AlphaFoldDB" id="A0A3M7TVL6"/>
<dbReference type="InterPro" id="IPR047794">
    <property type="entry name" value="C45_proenzyme-like"/>
</dbReference>
<dbReference type="Gene3D" id="3.60.60.10">
    <property type="entry name" value="Penicillin V Acylase, Chain A"/>
    <property type="match status" value="1"/>
</dbReference>
<dbReference type="EMBL" id="RHIB01000001">
    <property type="protein sequence ID" value="RNA69289.1"/>
    <property type="molecule type" value="Genomic_DNA"/>
</dbReference>
<dbReference type="Proteomes" id="UP000278746">
    <property type="component" value="Unassembled WGS sequence"/>
</dbReference>
<sequence>MKIQVDVIQGRGSPYEFGYKQGEKLKEMPLYNAHVKRRSKSMRSYNTVLYEARRWFLELAPELWEELEGLSEGLGWSLEDTLHEYGGYQQDWKKSGCSTFMIDGVYGRNYDYHPKTYDGRFVFWQPEQSKGYSSIGFAQRMIGRMDGMNEKGLAVGYHFVNRIRPGDGFICTTIARFLLNQCATVEEAKDMIKQIPHRHAFNYSMTDANRNSAVVEASSKGVAVQPEGRVSCTNHFTVKREENRHRTVESESRLRSLNTLAQGNPAAKQLFYYLNHEKYNIAKREYGNWSGTIHTAVYDTVNQAVHIGVGVNGEPVTVSFSSWLKGRDSMLKKINGTLPGALPVFHLKRK</sequence>
<feature type="domain" description="Peptidase C45 hydrolase" evidence="1">
    <location>
        <begin position="105"/>
        <end position="310"/>
    </location>
</feature>
<evidence type="ECO:0000313" key="2">
    <source>
        <dbReference type="EMBL" id="RNA69289.1"/>
    </source>
</evidence>
<name>A0A3M7TVL6_9BACI</name>
<keyword evidence="2" id="KW-0808">Transferase</keyword>
<protein>
    <submittedName>
        <fullName evidence="2">Acyl-CoA--6-aminopenicillanic acid acyl-transferase</fullName>
    </submittedName>
</protein>
<dbReference type="Pfam" id="PF03417">
    <property type="entry name" value="AAT"/>
    <property type="match status" value="1"/>
</dbReference>